<organism evidence="1 2">
    <name type="scientific">Vespula maculifrons</name>
    <name type="common">Eastern yellow jacket</name>
    <name type="synonym">Wasp</name>
    <dbReference type="NCBI Taxonomy" id="7453"/>
    <lineage>
        <taxon>Eukaryota</taxon>
        <taxon>Metazoa</taxon>
        <taxon>Ecdysozoa</taxon>
        <taxon>Arthropoda</taxon>
        <taxon>Hexapoda</taxon>
        <taxon>Insecta</taxon>
        <taxon>Pterygota</taxon>
        <taxon>Neoptera</taxon>
        <taxon>Endopterygota</taxon>
        <taxon>Hymenoptera</taxon>
        <taxon>Apocrita</taxon>
        <taxon>Aculeata</taxon>
        <taxon>Vespoidea</taxon>
        <taxon>Vespidae</taxon>
        <taxon>Vespinae</taxon>
        <taxon>Vespula</taxon>
    </lineage>
</organism>
<reference evidence="1 2" key="1">
    <citation type="journal article" date="2024" name="Ann. Entomol. Soc. Am.">
        <title>Genomic analyses of the southern and eastern yellowjacket wasps (Hymenoptera: Vespidae) reveal evolutionary signatures of social life.</title>
        <authorList>
            <person name="Catto M.A."/>
            <person name="Caine P.B."/>
            <person name="Orr S.E."/>
            <person name="Hunt B.G."/>
            <person name="Goodisman M.A.D."/>
        </authorList>
    </citation>
    <scope>NUCLEOTIDE SEQUENCE [LARGE SCALE GENOMIC DNA]</scope>
    <source>
        <strain evidence="1">232</strain>
        <tissue evidence="1">Head and thorax</tissue>
    </source>
</reference>
<feature type="non-terminal residue" evidence="1">
    <location>
        <position position="95"/>
    </location>
</feature>
<comment type="caution">
    <text evidence="1">The sequence shown here is derived from an EMBL/GenBank/DDBJ whole genome shotgun (WGS) entry which is preliminary data.</text>
</comment>
<dbReference type="EMBL" id="JAYRBN010000037">
    <property type="protein sequence ID" value="KAL2746633.1"/>
    <property type="molecule type" value="Genomic_DNA"/>
</dbReference>
<protein>
    <recommendedName>
        <fullName evidence="3">Secreted protein</fullName>
    </recommendedName>
</protein>
<evidence type="ECO:0008006" key="3">
    <source>
        <dbReference type="Google" id="ProtNLM"/>
    </source>
</evidence>
<keyword evidence="2" id="KW-1185">Reference proteome</keyword>
<gene>
    <name evidence="1" type="ORF">V1477_005003</name>
</gene>
<evidence type="ECO:0000313" key="2">
    <source>
        <dbReference type="Proteomes" id="UP001607303"/>
    </source>
</evidence>
<dbReference type="Proteomes" id="UP001607303">
    <property type="component" value="Unassembled WGS sequence"/>
</dbReference>
<dbReference type="AlphaFoldDB" id="A0ABD2CNE1"/>
<proteinExistence type="predicted"/>
<accession>A0ABD2CNE1</accession>
<name>A0ABD2CNE1_VESMC</name>
<sequence length="95" mass="10955">MCSHGTSRSTTNTTTTTTTMTAAASSCYFRLLLQQAKTTTWTGFVSFVQDETKRGMPRRTRTRQFEISKQDVSDREAFEWRHQQWRLLALAEPTS</sequence>
<evidence type="ECO:0000313" key="1">
    <source>
        <dbReference type="EMBL" id="KAL2746633.1"/>
    </source>
</evidence>